<dbReference type="OrthoDB" id="9802248at2"/>
<dbReference type="SMART" id="SM00849">
    <property type="entry name" value="Lactamase_B"/>
    <property type="match status" value="1"/>
</dbReference>
<dbReference type="RefSeq" id="WP_062041693.1">
    <property type="nucleotide sequence ID" value="NZ_DF968182.1"/>
</dbReference>
<dbReference type="EMBL" id="DF968182">
    <property type="protein sequence ID" value="GAP43863.1"/>
    <property type="molecule type" value="Genomic_DNA"/>
</dbReference>
<proteinExistence type="predicted"/>
<dbReference type="Gene3D" id="3.60.15.10">
    <property type="entry name" value="Ribonuclease Z/Hydroxyacylglutathione hydrolase-like"/>
    <property type="match status" value="1"/>
</dbReference>
<dbReference type="GO" id="GO:0046872">
    <property type="term" value="F:metal ion binding"/>
    <property type="evidence" value="ECO:0007669"/>
    <property type="project" value="UniProtKB-KW"/>
</dbReference>
<keyword evidence="7" id="KW-1185">Reference proteome</keyword>
<evidence type="ECO:0000256" key="2">
    <source>
        <dbReference type="ARBA" id="ARBA00022723"/>
    </source>
</evidence>
<accession>A0A0S7BZ84</accession>
<dbReference type="Proteomes" id="UP000053091">
    <property type="component" value="Unassembled WGS sequence"/>
</dbReference>
<dbReference type="PANTHER" id="PTHR46233:SF3">
    <property type="entry name" value="HYDROXYACYLGLUTATHIONE HYDROLASE GLOC"/>
    <property type="match status" value="1"/>
</dbReference>
<dbReference type="InterPro" id="IPR001279">
    <property type="entry name" value="Metallo-B-lactamas"/>
</dbReference>
<dbReference type="SUPFAM" id="SSF56281">
    <property type="entry name" value="Metallo-hydrolase/oxidoreductase"/>
    <property type="match status" value="1"/>
</dbReference>
<dbReference type="AlphaFoldDB" id="A0A0S7BZ84"/>
<keyword evidence="3" id="KW-0378">Hydrolase</keyword>
<dbReference type="InterPro" id="IPR036866">
    <property type="entry name" value="RibonucZ/Hydroxyglut_hydro"/>
</dbReference>
<keyword evidence="2" id="KW-0479">Metal-binding</keyword>
<reference evidence="6" key="1">
    <citation type="journal article" date="2015" name="Genome Announc.">
        <title>Draft Genome Sequence of Bacteroidales Strain TBC1, a Novel Isolate from a Methanogenic Wastewater Treatment System.</title>
        <authorList>
            <person name="Tourlousse D.M."/>
            <person name="Matsuura N."/>
            <person name="Sun L."/>
            <person name="Toyonaga M."/>
            <person name="Kuroda K."/>
            <person name="Ohashi A."/>
            <person name="Cruz R."/>
            <person name="Yamaguchi T."/>
            <person name="Sekiguchi Y."/>
        </authorList>
    </citation>
    <scope>NUCLEOTIDE SEQUENCE [LARGE SCALE GENOMIC DNA]</scope>
    <source>
        <strain evidence="6">TBC1</strain>
    </source>
</reference>
<evidence type="ECO:0000313" key="7">
    <source>
        <dbReference type="Proteomes" id="UP000053091"/>
    </source>
</evidence>
<organism evidence="6">
    <name type="scientific">Lentimicrobium saccharophilum</name>
    <dbReference type="NCBI Taxonomy" id="1678841"/>
    <lineage>
        <taxon>Bacteria</taxon>
        <taxon>Pseudomonadati</taxon>
        <taxon>Bacteroidota</taxon>
        <taxon>Bacteroidia</taxon>
        <taxon>Bacteroidales</taxon>
        <taxon>Lentimicrobiaceae</taxon>
        <taxon>Lentimicrobium</taxon>
    </lineage>
</organism>
<dbReference type="InterPro" id="IPR051453">
    <property type="entry name" value="MBL_Glyoxalase_II"/>
</dbReference>
<dbReference type="STRING" id="1678841.TBC1_112021"/>
<evidence type="ECO:0000313" key="6">
    <source>
        <dbReference type="EMBL" id="GAP43863.1"/>
    </source>
</evidence>
<comment type="cofactor">
    <cofactor evidence="1">
        <name>Zn(2+)</name>
        <dbReference type="ChEBI" id="CHEBI:29105"/>
    </cofactor>
</comment>
<keyword evidence="4" id="KW-0862">Zinc</keyword>
<protein>
    <submittedName>
        <fullName evidence="6">Glyoxylase</fullName>
    </submittedName>
</protein>
<sequence length="212" mass="23813">MITVKTFVFNSFSVNSFVISDQDGNCVIIDPGCENIPEQQKLSGYIDEKRLRPIALINTHFHVDHILGNHFVCNRYGLKPTGHAASKMFWETAREFGSVFNLKVEDIVKPEIFTEDGDVLKFGGITLEVRYTPEHANGSICLVNHEQKFVIAGDVLFYGSIGRTDLPTGDFDILMESIQQKLFTLPDEYSVYPGHGPKTSIGYEKMSNPFLS</sequence>
<dbReference type="GO" id="GO:0016787">
    <property type="term" value="F:hydrolase activity"/>
    <property type="evidence" value="ECO:0007669"/>
    <property type="project" value="UniProtKB-KW"/>
</dbReference>
<evidence type="ECO:0000259" key="5">
    <source>
        <dbReference type="SMART" id="SM00849"/>
    </source>
</evidence>
<evidence type="ECO:0000256" key="3">
    <source>
        <dbReference type="ARBA" id="ARBA00022801"/>
    </source>
</evidence>
<evidence type="ECO:0000256" key="1">
    <source>
        <dbReference type="ARBA" id="ARBA00001947"/>
    </source>
</evidence>
<dbReference type="CDD" id="cd06262">
    <property type="entry name" value="metallo-hydrolase-like_MBL-fold"/>
    <property type="match status" value="1"/>
</dbReference>
<dbReference type="Pfam" id="PF00753">
    <property type="entry name" value="Lactamase_B"/>
    <property type="match status" value="1"/>
</dbReference>
<name>A0A0S7BZ84_9BACT</name>
<evidence type="ECO:0000256" key="4">
    <source>
        <dbReference type="ARBA" id="ARBA00022833"/>
    </source>
</evidence>
<gene>
    <name evidence="6" type="ORF">TBC1_112021</name>
</gene>
<dbReference type="PANTHER" id="PTHR46233">
    <property type="entry name" value="HYDROXYACYLGLUTATHIONE HYDROLASE GLOC"/>
    <property type="match status" value="1"/>
</dbReference>
<feature type="domain" description="Metallo-beta-lactamase" evidence="5">
    <location>
        <begin position="13"/>
        <end position="195"/>
    </location>
</feature>